<comment type="caution">
    <text evidence="2">The sequence shown here is derived from an EMBL/GenBank/DDBJ whole genome shotgun (WGS) entry which is preliminary data.</text>
</comment>
<name>A0A9N9PRA1_9HELO</name>
<dbReference type="OrthoDB" id="3473305at2759"/>
<evidence type="ECO:0000313" key="2">
    <source>
        <dbReference type="EMBL" id="CAG8951277.1"/>
    </source>
</evidence>
<evidence type="ECO:0000259" key="1">
    <source>
        <dbReference type="Pfam" id="PF20150"/>
    </source>
</evidence>
<protein>
    <recommendedName>
        <fullName evidence="1">2EXR domain-containing protein</fullName>
    </recommendedName>
</protein>
<dbReference type="InterPro" id="IPR045518">
    <property type="entry name" value="2EXR"/>
</dbReference>
<keyword evidence="3" id="KW-1185">Reference proteome</keyword>
<dbReference type="PANTHER" id="PTHR35910:SF1">
    <property type="entry name" value="2EXR DOMAIN-CONTAINING PROTEIN"/>
    <property type="match status" value="1"/>
</dbReference>
<dbReference type="AlphaFoldDB" id="A0A9N9PRA1"/>
<dbReference type="EMBL" id="CAJVRL010000041">
    <property type="protein sequence ID" value="CAG8951277.1"/>
    <property type="molecule type" value="Genomic_DNA"/>
</dbReference>
<feature type="domain" description="2EXR" evidence="1">
    <location>
        <begin position="26"/>
        <end position="117"/>
    </location>
</feature>
<sequence>METAMEQQVSSETALTSAEHVSTPNFTCFQELPWELRMAIWEHLLPPPRQIKIRCEKASHPIHKRRFAKSFKSNQPLPALLQICHETRDFILTTYHPYFQTEHSPSYTYTSFEKDTISLDDGVLSHLKRKELDVIEKLELAVQDAAYFTHYNLEILKGMKSLRELTLQDEMEGRIIAAWDSRSWHFKVADEFRQAMSVDPGRAHLGLAMVQSLVSFDIPTWYMVLQRCVMYIIRLTACLLTETHCSTF</sequence>
<accession>A0A9N9PRA1</accession>
<dbReference type="Proteomes" id="UP000696280">
    <property type="component" value="Unassembled WGS sequence"/>
</dbReference>
<reference evidence="2" key="1">
    <citation type="submission" date="2021-07" db="EMBL/GenBank/DDBJ databases">
        <authorList>
            <person name="Durling M."/>
        </authorList>
    </citation>
    <scope>NUCLEOTIDE SEQUENCE</scope>
</reference>
<gene>
    <name evidence="2" type="ORF">HYFRA_00008026</name>
</gene>
<organism evidence="2 3">
    <name type="scientific">Hymenoscyphus fraxineus</name>
    <dbReference type="NCBI Taxonomy" id="746836"/>
    <lineage>
        <taxon>Eukaryota</taxon>
        <taxon>Fungi</taxon>
        <taxon>Dikarya</taxon>
        <taxon>Ascomycota</taxon>
        <taxon>Pezizomycotina</taxon>
        <taxon>Leotiomycetes</taxon>
        <taxon>Helotiales</taxon>
        <taxon>Helotiaceae</taxon>
        <taxon>Hymenoscyphus</taxon>
    </lineage>
</organism>
<dbReference type="PANTHER" id="PTHR35910">
    <property type="entry name" value="2EXR DOMAIN-CONTAINING PROTEIN"/>
    <property type="match status" value="1"/>
</dbReference>
<proteinExistence type="predicted"/>
<dbReference type="Pfam" id="PF20150">
    <property type="entry name" value="2EXR"/>
    <property type="match status" value="1"/>
</dbReference>
<evidence type="ECO:0000313" key="3">
    <source>
        <dbReference type="Proteomes" id="UP000696280"/>
    </source>
</evidence>